<reference evidence="1" key="1">
    <citation type="journal article" date="2014" name="Int. J. Syst. Evol. Microbiol.">
        <title>Complete genome sequence of Corynebacterium casei LMG S-19264T (=DSM 44701T), isolated from a smear-ripened cheese.</title>
        <authorList>
            <consortium name="US DOE Joint Genome Institute (JGI-PGF)"/>
            <person name="Walter F."/>
            <person name="Albersmeier A."/>
            <person name="Kalinowski J."/>
            <person name="Ruckert C."/>
        </authorList>
    </citation>
    <scope>NUCLEOTIDE SEQUENCE</scope>
    <source>
        <strain evidence="1">JCM 13583</strain>
    </source>
</reference>
<dbReference type="Proteomes" id="UP000632195">
    <property type="component" value="Unassembled WGS sequence"/>
</dbReference>
<evidence type="ECO:0000313" key="2">
    <source>
        <dbReference type="Proteomes" id="UP000632195"/>
    </source>
</evidence>
<accession>A0AA37BQ88</accession>
<protein>
    <recommendedName>
        <fullName evidence="3">DUF488 family protein</fullName>
    </recommendedName>
</protein>
<reference evidence="1" key="2">
    <citation type="submission" date="2022-09" db="EMBL/GenBank/DDBJ databases">
        <authorList>
            <person name="Sun Q."/>
            <person name="Ohkuma M."/>
        </authorList>
    </citation>
    <scope>NUCLEOTIDE SEQUENCE</scope>
    <source>
        <strain evidence="1">JCM 13583</strain>
    </source>
</reference>
<name>A0AA37BQ88_9ARCH</name>
<gene>
    <name evidence="1" type="ORF">GCM10007108_00080</name>
</gene>
<comment type="caution">
    <text evidence="1">The sequence shown here is derived from an EMBL/GenBank/DDBJ whole genome shotgun (WGS) entry which is preliminary data.</text>
</comment>
<dbReference type="RefSeq" id="WP_188679239.1">
    <property type="nucleotide sequence ID" value="NZ_BMNY01000001.1"/>
</dbReference>
<evidence type="ECO:0000313" key="1">
    <source>
        <dbReference type="EMBL" id="GGM65776.1"/>
    </source>
</evidence>
<dbReference type="Pfam" id="PF22752">
    <property type="entry name" value="DUF488-N3i"/>
    <property type="match status" value="1"/>
</dbReference>
<dbReference type="InterPro" id="IPR052552">
    <property type="entry name" value="YeaO-like"/>
</dbReference>
<evidence type="ECO:0008006" key="3">
    <source>
        <dbReference type="Google" id="ProtNLM"/>
    </source>
</evidence>
<dbReference type="PANTHER" id="PTHR36849">
    <property type="entry name" value="CYTOPLASMIC PROTEIN-RELATED"/>
    <property type="match status" value="1"/>
</dbReference>
<organism evidence="1 2">
    <name type="scientific">Thermogymnomonas acidicola</name>
    <dbReference type="NCBI Taxonomy" id="399579"/>
    <lineage>
        <taxon>Archaea</taxon>
        <taxon>Methanobacteriati</taxon>
        <taxon>Thermoplasmatota</taxon>
        <taxon>Thermoplasmata</taxon>
        <taxon>Thermoplasmatales</taxon>
        <taxon>Thermogymnomonas</taxon>
    </lineage>
</organism>
<proteinExistence type="predicted"/>
<dbReference type="EMBL" id="BMNY01000001">
    <property type="protein sequence ID" value="GGM65776.1"/>
    <property type="molecule type" value="Genomic_DNA"/>
</dbReference>
<keyword evidence="2" id="KW-1185">Reference proteome</keyword>
<sequence>MVRVMVKRVYDAPSEEDGYRVFVERLWPRGMKKDALRMDLWAKSIAPSDALRRWYSHDPARWDEFRKRYREELCHSKELEGLRRMDTVTLLVASRSELNGAVVIKGILENWEEFRSFCRENARRAGLQ</sequence>
<dbReference type="PANTHER" id="PTHR36849:SF1">
    <property type="entry name" value="CYTOPLASMIC PROTEIN"/>
    <property type="match status" value="1"/>
</dbReference>
<dbReference type="AlphaFoldDB" id="A0AA37BQ88"/>